<reference evidence="1" key="2">
    <citation type="journal article" date="2021" name="Microbiol. Resour. Announc.">
        <title>Complete Genome Sequences of Three Human Oral Treponema parvum Isolates.</title>
        <authorList>
            <person name="Zeng H."/>
            <person name="Watt R.M."/>
        </authorList>
    </citation>
    <scope>NUCLEOTIDE SEQUENCE</scope>
    <source>
        <strain evidence="1">ATCC 700773</strain>
    </source>
</reference>
<gene>
    <name evidence="1" type="ORF">HRI96_00200</name>
</gene>
<name>A0A975IBC8_9SPIR</name>
<dbReference type="AlphaFoldDB" id="A0A975IBC8"/>
<reference evidence="1" key="1">
    <citation type="submission" date="2020-05" db="EMBL/GenBank/DDBJ databases">
        <authorList>
            <person name="Zeng H."/>
            <person name="Chan Y.K."/>
            <person name="Watt R.M."/>
        </authorList>
    </citation>
    <scope>NUCLEOTIDE SEQUENCE</scope>
    <source>
        <strain evidence="1">ATCC 700773</strain>
    </source>
</reference>
<protein>
    <submittedName>
        <fullName evidence="1">Aldose 1-epimerase family protein</fullName>
    </submittedName>
</protein>
<organism evidence="1 2">
    <name type="scientific">Treponema parvum</name>
    <dbReference type="NCBI Taxonomy" id="138851"/>
    <lineage>
        <taxon>Bacteria</taxon>
        <taxon>Pseudomonadati</taxon>
        <taxon>Spirochaetota</taxon>
        <taxon>Spirochaetia</taxon>
        <taxon>Spirochaetales</taxon>
        <taxon>Treponemataceae</taxon>
        <taxon>Treponema</taxon>
    </lineage>
</organism>
<dbReference type="Pfam" id="PF14486">
    <property type="entry name" value="DUF4432"/>
    <property type="match status" value="1"/>
</dbReference>
<evidence type="ECO:0000313" key="1">
    <source>
        <dbReference type="EMBL" id="QTQ10755.1"/>
    </source>
</evidence>
<evidence type="ECO:0000313" key="2">
    <source>
        <dbReference type="Proteomes" id="UP000671995"/>
    </source>
</evidence>
<sequence length="342" mass="39119">MTYKEEKRLIGNRDQLFRINRIERKDGKAAGVEMIDVSNRSGMHFDVNISRGLDIPYLDFNGENVGFLAPCGIVHPSYFDDKELGFLKSFAPGFLTTCGLKIVGVPCEFEGQSYGLHGNISNTPAENFRYSLVEDENPYVLIEGDVNDGIIFGERLTLHRTIKCYYRERKIYLHDRVTNDGARRTRHMILYHCNIGYPLLSPDSEIYIPSDEVIPRNEHSQSGIKRWINLEDPDPKYEEMCYYHKLKKNGNGRARVGVFNVLLDFGVSIDFDAFTLDHFIQWKMMGVNDYVTGLEPANATIDGVADAVSNGSMKYLEPDESVEYDLVFSILKGKREFESIKY</sequence>
<dbReference type="InterPro" id="IPR014718">
    <property type="entry name" value="GH-type_carb-bd"/>
</dbReference>
<dbReference type="CDD" id="cd09023">
    <property type="entry name" value="Aldose_epim_Ec_c4013"/>
    <property type="match status" value="1"/>
</dbReference>
<dbReference type="InterPro" id="IPR027839">
    <property type="entry name" value="DUF4432"/>
</dbReference>
<dbReference type="RefSeq" id="WP_210117552.1">
    <property type="nucleotide sequence ID" value="NZ_CP054257.1"/>
</dbReference>
<dbReference type="Proteomes" id="UP000671995">
    <property type="component" value="Chromosome"/>
</dbReference>
<dbReference type="EMBL" id="CP054257">
    <property type="protein sequence ID" value="QTQ10755.1"/>
    <property type="molecule type" value="Genomic_DNA"/>
</dbReference>
<dbReference type="GO" id="GO:0030246">
    <property type="term" value="F:carbohydrate binding"/>
    <property type="evidence" value="ECO:0007669"/>
    <property type="project" value="InterPro"/>
</dbReference>
<dbReference type="Gene3D" id="2.70.98.10">
    <property type="match status" value="1"/>
</dbReference>
<accession>A0A975IBC8</accession>
<proteinExistence type="predicted"/>